<accession>A0A9P0E751</accession>
<gene>
    <name evidence="1" type="ORF">NEZAVI_LOCUS4155</name>
</gene>
<name>A0A9P0E751_NEZVI</name>
<organism evidence="1 2">
    <name type="scientific">Nezara viridula</name>
    <name type="common">Southern green stink bug</name>
    <name type="synonym">Cimex viridulus</name>
    <dbReference type="NCBI Taxonomy" id="85310"/>
    <lineage>
        <taxon>Eukaryota</taxon>
        <taxon>Metazoa</taxon>
        <taxon>Ecdysozoa</taxon>
        <taxon>Arthropoda</taxon>
        <taxon>Hexapoda</taxon>
        <taxon>Insecta</taxon>
        <taxon>Pterygota</taxon>
        <taxon>Neoptera</taxon>
        <taxon>Paraneoptera</taxon>
        <taxon>Hemiptera</taxon>
        <taxon>Heteroptera</taxon>
        <taxon>Panheteroptera</taxon>
        <taxon>Pentatomomorpha</taxon>
        <taxon>Pentatomoidea</taxon>
        <taxon>Pentatomidae</taxon>
        <taxon>Pentatominae</taxon>
        <taxon>Nezara</taxon>
    </lineage>
</organism>
<keyword evidence="2" id="KW-1185">Reference proteome</keyword>
<sequence>MSSNNPGRSNFHESLSILSKAIDISRLIGIQAELQVLAFNLVEYSNNRYGTNSAFHSTYVNVYKAVNTLQNILDQLLLITVSEFTDQFIEDMRRVGLMD</sequence>
<dbReference type="Proteomes" id="UP001152798">
    <property type="component" value="Chromosome 2"/>
</dbReference>
<dbReference type="AlphaFoldDB" id="A0A9P0E751"/>
<evidence type="ECO:0000313" key="2">
    <source>
        <dbReference type="Proteomes" id="UP001152798"/>
    </source>
</evidence>
<proteinExistence type="predicted"/>
<reference evidence="1" key="1">
    <citation type="submission" date="2022-01" db="EMBL/GenBank/DDBJ databases">
        <authorList>
            <person name="King R."/>
        </authorList>
    </citation>
    <scope>NUCLEOTIDE SEQUENCE</scope>
</reference>
<dbReference type="EMBL" id="OV725078">
    <property type="protein sequence ID" value="CAH1393487.1"/>
    <property type="molecule type" value="Genomic_DNA"/>
</dbReference>
<protein>
    <submittedName>
        <fullName evidence="1">Uncharacterized protein</fullName>
    </submittedName>
</protein>
<evidence type="ECO:0000313" key="1">
    <source>
        <dbReference type="EMBL" id="CAH1393487.1"/>
    </source>
</evidence>